<dbReference type="GeneID" id="94370054"/>
<keyword evidence="3" id="KW-1185">Reference proteome</keyword>
<keyword evidence="1" id="KW-1133">Transmembrane helix</keyword>
<keyword evidence="1" id="KW-0472">Membrane</keyword>
<dbReference type="RefSeq" id="WP_027886320.1">
    <property type="nucleotide sequence ID" value="NZ_BMWY01000007.1"/>
</dbReference>
<protein>
    <recommendedName>
        <fullName evidence="4">PH domain-containing protein</fullName>
    </recommendedName>
</protein>
<proteinExistence type="predicted"/>
<evidence type="ECO:0000313" key="2">
    <source>
        <dbReference type="EMBL" id="GGZ61611.1"/>
    </source>
</evidence>
<keyword evidence="1" id="KW-0812">Transmembrane</keyword>
<evidence type="ECO:0008006" key="4">
    <source>
        <dbReference type="Google" id="ProtNLM"/>
    </source>
</evidence>
<evidence type="ECO:0000313" key="3">
    <source>
        <dbReference type="Proteomes" id="UP000615593"/>
    </source>
</evidence>
<name>A0ABQ3C0U7_9FLAO</name>
<reference evidence="3" key="1">
    <citation type="journal article" date="2019" name="Int. J. Syst. Evol. Microbiol.">
        <title>The Global Catalogue of Microorganisms (GCM) 10K type strain sequencing project: providing services to taxonomists for standard genome sequencing and annotation.</title>
        <authorList>
            <consortium name="The Broad Institute Genomics Platform"/>
            <consortium name="The Broad Institute Genome Sequencing Center for Infectious Disease"/>
            <person name="Wu L."/>
            <person name="Ma J."/>
        </authorList>
    </citation>
    <scope>NUCLEOTIDE SEQUENCE [LARGE SCALE GENOMIC DNA]</scope>
    <source>
        <strain evidence="3">KCTC 12708</strain>
    </source>
</reference>
<comment type="caution">
    <text evidence="2">The sequence shown here is derived from an EMBL/GenBank/DDBJ whole genome shotgun (WGS) entry which is preliminary data.</text>
</comment>
<organism evidence="2 3">
    <name type="scientific">Mesonia mobilis</name>
    <dbReference type="NCBI Taxonomy" id="369791"/>
    <lineage>
        <taxon>Bacteria</taxon>
        <taxon>Pseudomonadati</taxon>
        <taxon>Bacteroidota</taxon>
        <taxon>Flavobacteriia</taxon>
        <taxon>Flavobacteriales</taxon>
        <taxon>Flavobacteriaceae</taxon>
        <taxon>Mesonia</taxon>
    </lineage>
</organism>
<feature type="transmembrane region" description="Helical" evidence="1">
    <location>
        <begin position="49"/>
        <end position="73"/>
    </location>
</feature>
<gene>
    <name evidence="2" type="ORF">GCM10008088_23880</name>
</gene>
<evidence type="ECO:0000256" key="1">
    <source>
        <dbReference type="SAM" id="Phobius"/>
    </source>
</evidence>
<dbReference type="EMBL" id="BMWY01000007">
    <property type="protein sequence ID" value="GGZ61611.1"/>
    <property type="molecule type" value="Genomic_DNA"/>
</dbReference>
<sequence>MKTDIIDTNYINNLAIIKVWKRIILVYGIWLIYLTSLNGVEKIYEYESIISITSNIFIISGLVILLLNTVVYLRIGTFVLNENVLILNQKEKVLEIELDAIKTIVFGKEYGKFYYLKVDQSDFIIELNESQLYDFKKIIDDLNIKIINRNFTDKLRERFNKKLEFYNNRKV</sequence>
<dbReference type="Proteomes" id="UP000615593">
    <property type="component" value="Unassembled WGS sequence"/>
</dbReference>
<feature type="transmembrane region" description="Helical" evidence="1">
    <location>
        <begin position="19"/>
        <end position="37"/>
    </location>
</feature>
<accession>A0ABQ3C0U7</accession>